<feature type="signal peptide" evidence="1">
    <location>
        <begin position="1"/>
        <end position="29"/>
    </location>
</feature>
<accession>A0A1G6MFJ7</accession>
<dbReference type="OrthoDB" id="1625085at2"/>
<protein>
    <submittedName>
        <fullName evidence="2">Uncharacterized protein</fullName>
    </submittedName>
</protein>
<name>A0A1G6MFJ7_9FIRM</name>
<evidence type="ECO:0000313" key="3">
    <source>
        <dbReference type="Proteomes" id="UP000198943"/>
    </source>
</evidence>
<reference evidence="3" key="1">
    <citation type="submission" date="2016-10" db="EMBL/GenBank/DDBJ databases">
        <authorList>
            <person name="Varghese N."/>
            <person name="Submissions S."/>
        </authorList>
    </citation>
    <scope>NUCLEOTIDE SEQUENCE [LARGE SCALE GENOMIC DNA]</scope>
    <source>
        <strain evidence="3">DSM 11005</strain>
    </source>
</reference>
<dbReference type="EMBL" id="FMYW01000009">
    <property type="protein sequence ID" value="SDC54047.1"/>
    <property type="molecule type" value="Genomic_DNA"/>
</dbReference>
<keyword evidence="1" id="KW-0732">Signal</keyword>
<sequence length="293" mass="32388">MKNWKRAVTGILAVSVLTAGLALPGIAGAAATDQTETSKTQFKNGAVIPVSQSEAARLAAREKALSQYYITSGEKLAKAVSLLEGLAPAKTDLDAGKHYFYRMDKALTGDYFQHVKAFTRDMETLVGEYFIAKDKSCVFRRFPEDGNIELLEGTTEKLLKKVEIYRAGAIIPLKGKGKVLIRVPGNLPYDLTLTSLTENVATIQEENGQLSITGNARGYADILAEVAIGGFVKTQKLRFAVMDERDIAAYEARQTYVPVYVGMSWGWGWWDHPRHHHHHHHGGPHHGGHRPHR</sequence>
<evidence type="ECO:0000313" key="2">
    <source>
        <dbReference type="EMBL" id="SDC54047.1"/>
    </source>
</evidence>
<dbReference type="RefSeq" id="WP_093730571.1">
    <property type="nucleotide sequence ID" value="NZ_FMYW01000009.1"/>
</dbReference>
<dbReference type="AlphaFoldDB" id="A0A1G6MFJ7"/>
<gene>
    <name evidence="2" type="ORF">SAMN04487864_10992</name>
</gene>
<organism evidence="2 3">
    <name type="scientific">Succiniclasticum ruminis</name>
    <dbReference type="NCBI Taxonomy" id="40841"/>
    <lineage>
        <taxon>Bacteria</taxon>
        <taxon>Bacillati</taxon>
        <taxon>Bacillota</taxon>
        <taxon>Negativicutes</taxon>
        <taxon>Acidaminococcales</taxon>
        <taxon>Acidaminococcaceae</taxon>
        <taxon>Succiniclasticum</taxon>
    </lineage>
</organism>
<keyword evidence="3" id="KW-1185">Reference proteome</keyword>
<evidence type="ECO:0000256" key="1">
    <source>
        <dbReference type="SAM" id="SignalP"/>
    </source>
</evidence>
<feature type="chain" id="PRO_5011471870" evidence="1">
    <location>
        <begin position="30"/>
        <end position="293"/>
    </location>
</feature>
<proteinExistence type="predicted"/>
<dbReference type="Proteomes" id="UP000198943">
    <property type="component" value="Unassembled WGS sequence"/>
</dbReference>